<evidence type="ECO:0000313" key="1">
    <source>
        <dbReference type="EMBL" id="CTP91109.1"/>
    </source>
</evidence>
<dbReference type="EMBL" id="CXOI01000057">
    <property type="protein sequence ID" value="CTP91109.1"/>
    <property type="molecule type" value="Genomic_DNA"/>
</dbReference>
<organism evidence="1 2">
    <name type="scientific">Xanthomonas graminis pv. arrhenatheri LMG 727</name>
    <dbReference type="NCBI Taxonomy" id="1195923"/>
    <lineage>
        <taxon>Bacteria</taxon>
        <taxon>Pseudomonadati</taxon>
        <taxon>Pseudomonadota</taxon>
        <taxon>Gammaproteobacteria</taxon>
        <taxon>Lysobacterales</taxon>
        <taxon>Lysobacteraceae</taxon>
        <taxon>Xanthomonas</taxon>
        <taxon>Xanthomonas translucens group</taxon>
        <taxon>Xanthomonas graminis</taxon>
    </lineage>
</organism>
<gene>
    <name evidence="1" type="ORF">XTALMG727_3312</name>
</gene>
<accession>A0A0K3A3T9</accession>
<protein>
    <submittedName>
        <fullName evidence="1">Uncharacterized protein</fullName>
    </submittedName>
</protein>
<name>A0A0K3A3T9_9XANT</name>
<dbReference type="Proteomes" id="UP000046187">
    <property type="component" value="Unassembled WGS sequence"/>
</dbReference>
<dbReference type="AlphaFoldDB" id="A0A0K3A3T9"/>
<evidence type="ECO:0000313" key="2">
    <source>
        <dbReference type="Proteomes" id="UP000046187"/>
    </source>
</evidence>
<sequence length="75" mass="7919">MCVSISYCSSAVLAEVLPQPMSRCSSTATSWPCAISSSAIKAAVMPPPTIATSQRRSLCNCGKLCIRPLRTDQKG</sequence>
<proteinExistence type="predicted"/>
<keyword evidence="2" id="KW-1185">Reference proteome</keyword>
<reference evidence="2" key="1">
    <citation type="submission" date="2015-07" db="EMBL/GenBank/DDBJ databases">
        <authorList>
            <person name="Wibberg D."/>
        </authorList>
    </citation>
    <scope>NUCLEOTIDE SEQUENCE [LARGE SCALE GENOMIC DNA]</scope>
</reference>